<dbReference type="PROSITE" id="PS50885">
    <property type="entry name" value="HAMP"/>
    <property type="match status" value="1"/>
</dbReference>
<feature type="coiled-coil region" evidence="3">
    <location>
        <begin position="47"/>
        <end position="94"/>
    </location>
</feature>
<comment type="caution">
    <text evidence="6">The sequence shown here is derived from an EMBL/GenBank/DDBJ whole genome shotgun (WGS) entry which is preliminary data.</text>
</comment>
<evidence type="ECO:0000313" key="7">
    <source>
        <dbReference type="Proteomes" id="UP000243342"/>
    </source>
</evidence>
<evidence type="ECO:0000256" key="2">
    <source>
        <dbReference type="ARBA" id="ARBA00022989"/>
    </source>
</evidence>
<proteinExistence type="predicted"/>
<evidence type="ECO:0000256" key="1">
    <source>
        <dbReference type="ARBA" id="ARBA00022692"/>
    </source>
</evidence>
<keyword evidence="2" id="KW-1133">Transmembrane helix</keyword>
<dbReference type="GO" id="GO:0007165">
    <property type="term" value="P:signal transduction"/>
    <property type="evidence" value="ECO:0007669"/>
    <property type="project" value="InterPro"/>
</dbReference>
<dbReference type="AlphaFoldDB" id="A0A1J7C016"/>
<accession>A0A1J7C016</accession>
<feature type="region of interest" description="Disordered" evidence="4">
    <location>
        <begin position="95"/>
        <end position="123"/>
    </location>
</feature>
<evidence type="ECO:0000259" key="5">
    <source>
        <dbReference type="PROSITE" id="PS50885"/>
    </source>
</evidence>
<keyword evidence="3" id="KW-0175">Coiled coil</keyword>
<reference evidence="6 7" key="1">
    <citation type="submission" date="2016-10" db="EMBL/GenBank/DDBJ databases">
        <title>Genome sequence of Streptomyces gilvigriseus MUSC 26.</title>
        <authorList>
            <person name="Lee L.-H."/>
            <person name="Ser H.-L."/>
        </authorList>
    </citation>
    <scope>NUCLEOTIDE SEQUENCE [LARGE SCALE GENOMIC DNA]</scope>
    <source>
        <strain evidence="6 7">MUSC 26</strain>
    </source>
</reference>
<dbReference type="EMBL" id="MLCF01000007">
    <property type="protein sequence ID" value="OIV39073.1"/>
    <property type="molecule type" value="Genomic_DNA"/>
</dbReference>
<protein>
    <recommendedName>
        <fullName evidence="5">HAMP domain-containing protein</fullName>
    </recommendedName>
</protein>
<sequence>MPVELPSELGPVLARADAPWPAVDEDAVLAAAGVARASGHPVPAQRLAAAADDLAQGKRALRDLAAEGAPDEELQELSDALALLVDAVRELTGNARNPRGVLGYPSIPIGSGPDIRPRRAEGD</sequence>
<dbReference type="RefSeq" id="WP_071654915.1">
    <property type="nucleotide sequence ID" value="NZ_MLCF01000007.1"/>
</dbReference>
<gene>
    <name evidence="6" type="ORF">BIV57_02265</name>
</gene>
<evidence type="ECO:0000313" key="6">
    <source>
        <dbReference type="EMBL" id="OIV39073.1"/>
    </source>
</evidence>
<keyword evidence="2" id="KW-0472">Membrane</keyword>
<keyword evidence="7" id="KW-1185">Reference proteome</keyword>
<dbReference type="Proteomes" id="UP000243342">
    <property type="component" value="Unassembled WGS sequence"/>
</dbReference>
<dbReference type="GO" id="GO:0016020">
    <property type="term" value="C:membrane"/>
    <property type="evidence" value="ECO:0007669"/>
    <property type="project" value="InterPro"/>
</dbReference>
<feature type="domain" description="HAMP" evidence="5">
    <location>
        <begin position="43"/>
        <end position="93"/>
    </location>
</feature>
<evidence type="ECO:0000256" key="3">
    <source>
        <dbReference type="SAM" id="Coils"/>
    </source>
</evidence>
<dbReference type="InterPro" id="IPR003660">
    <property type="entry name" value="HAMP_dom"/>
</dbReference>
<dbReference type="STRING" id="1428644.BIV57_02265"/>
<evidence type="ECO:0000256" key="4">
    <source>
        <dbReference type="SAM" id="MobiDB-lite"/>
    </source>
</evidence>
<name>A0A1J7C016_9ACTN</name>
<keyword evidence="1" id="KW-0812">Transmembrane</keyword>
<organism evidence="6 7">
    <name type="scientific">Mangrovactinospora gilvigrisea</name>
    <dbReference type="NCBI Taxonomy" id="1428644"/>
    <lineage>
        <taxon>Bacteria</taxon>
        <taxon>Bacillati</taxon>
        <taxon>Actinomycetota</taxon>
        <taxon>Actinomycetes</taxon>
        <taxon>Kitasatosporales</taxon>
        <taxon>Streptomycetaceae</taxon>
        <taxon>Mangrovactinospora</taxon>
    </lineage>
</organism>